<evidence type="ECO:0000313" key="3">
    <source>
        <dbReference type="Proteomes" id="UP001187859"/>
    </source>
</evidence>
<dbReference type="EMBL" id="JASGOQ010000001">
    <property type="protein sequence ID" value="MDV5389993.1"/>
    <property type="molecule type" value="Genomic_DNA"/>
</dbReference>
<comment type="caution">
    <text evidence="2">The sequence shown here is derived from an EMBL/GenBank/DDBJ whole genome shotgun (WGS) entry which is preliminary data.</text>
</comment>
<dbReference type="AlphaFoldDB" id="A0AAE4TMS0"/>
<organism evidence="2 3">
    <name type="scientific">Shewanella xiamenensis</name>
    <dbReference type="NCBI Taxonomy" id="332186"/>
    <lineage>
        <taxon>Bacteria</taxon>
        <taxon>Pseudomonadati</taxon>
        <taxon>Pseudomonadota</taxon>
        <taxon>Gammaproteobacteria</taxon>
        <taxon>Alteromonadales</taxon>
        <taxon>Shewanellaceae</taxon>
        <taxon>Shewanella</taxon>
    </lineage>
</organism>
<feature type="region of interest" description="Disordered" evidence="1">
    <location>
        <begin position="1"/>
        <end position="45"/>
    </location>
</feature>
<dbReference type="Proteomes" id="UP001187859">
    <property type="component" value="Unassembled WGS sequence"/>
</dbReference>
<reference evidence="2" key="1">
    <citation type="submission" date="2023-05" db="EMBL/GenBank/DDBJ databases">
        <title>Colonisation of extended spectrum b-lactamase- and carbapenemase-producing bacteria on hospital surfaces from low- and middle-income countries.</title>
        <authorList>
            <person name="Nieto-Rosado M."/>
            <person name="Sands K."/>
            <person name="Iregbu K."/>
            <person name="Zahra R."/>
            <person name="Mazarati J.B."/>
            <person name="Mehtar S."/>
            <person name="Barnards-Group B."/>
            <person name="Walsh T.R."/>
        </authorList>
    </citation>
    <scope>NUCLEOTIDE SEQUENCE</scope>
    <source>
        <strain evidence="2">PP-E493</strain>
    </source>
</reference>
<feature type="compositionally biased region" description="Low complexity" evidence="1">
    <location>
        <begin position="1"/>
        <end position="17"/>
    </location>
</feature>
<name>A0AAE4TMS0_9GAMM</name>
<gene>
    <name evidence="2" type="ORF">QM089_06905</name>
</gene>
<sequence>MASKGSSGSSRPVSSHPGPGGNWPSKTGGISGTNRGNAVRVPSKK</sequence>
<dbReference type="RefSeq" id="WP_261731459.1">
    <property type="nucleotide sequence ID" value="NZ_JAIJZU010000003.1"/>
</dbReference>
<evidence type="ECO:0000313" key="2">
    <source>
        <dbReference type="EMBL" id="MDV5389993.1"/>
    </source>
</evidence>
<protein>
    <submittedName>
        <fullName evidence="2">Uncharacterized protein</fullName>
    </submittedName>
</protein>
<accession>A0AAE4TMS0</accession>
<evidence type="ECO:0000256" key="1">
    <source>
        <dbReference type="SAM" id="MobiDB-lite"/>
    </source>
</evidence>
<proteinExistence type="predicted"/>